<comment type="subcellular location">
    <subcellularLocation>
        <location evidence="1">Membrane</location>
        <topology evidence="1">Single-pass type I membrane protein</topology>
    </subcellularLocation>
</comment>
<accession>A0A445KZH9</accession>
<evidence type="ECO:0000313" key="16">
    <source>
        <dbReference type="EMBL" id="RZC16158.1"/>
    </source>
</evidence>
<keyword evidence="3" id="KW-0723">Serine/threonine-protein kinase</keyword>
<comment type="catalytic activity">
    <reaction evidence="13">
        <text>L-threonyl-[protein] + ATP = O-phospho-L-threonyl-[protein] + ADP + H(+)</text>
        <dbReference type="Rhea" id="RHEA:46608"/>
        <dbReference type="Rhea" id="RHEA-COMP:11060"/>
        <dbReference type="Rhea" id="RHEA-COMP:11605"/>
        <dbReference type="ChEBI" id="CHEBI:15378"/>
        <dbReference type="ChEBI" id="CHEBI:30013"/>
        <dbReference type="ChEBI" id="CHEBI:30616"/>
        <dbReference type="ChEBI" id="CHEBI:61977"/>
        <dbReference type="ChEBI" id="CHEBI:456216"/>
        <dbReference type="EC" id="2.7.11.1"/>
    </reaction>
</comment>
<keyword evidence="11" id="KW-0472">Membrane</keyword>
<evidence type="ECO:0000256" key="3">
    <source>
        <dbReference type="ARBA" id="ARBA00022527"/>
    </source>
</evidence>
<dbReference type="PROSITE" id="PS50011">
    <property type="entry name" value="PROTEIN_KINASE_DOM"/>
    <property type="match status" value="1"/>
</dbReference>
<evidence type="ECO:0000256" key="10">
    <source>
        <dbReference type="ARBA" id="ARBA00022989"/>
    </source>
</evidence>
<sequence>MKLKLHASMASIPHTVFTHFSSFIPFYTYAVPNASRHRNGNTNNCSTHKIPLLPKEKHPNEQKLKLDHQNQNLLNVDFAALCEEGNLDQVLELKGQGVVADYRVYLTLLNFEKNACRVLDQMLDRNIASWHLMIAGYTSRGGGGLVGVKGGVVVGGTTVTKEVEGVIDDVALARAIPCGGWNRSHTRSNVVQLIGFCAEGSKCALVYEFMPNGSLDKFIFPKDGSIHLSYEEIYDISIGVARGIAYLHHGCEMRILHFVIKPHNILLDEKFTPKASDFGLAKLYPIDNSIVTMTLARGTIGFMINLEKRDIKMEDVTEDEKELAKKMIIVALWCIQLKPNDRPSMNKVVEMLEGDIESLEIPLNLNPSLYPLETMVEDEKINSSQTIMSDSINSLDSSMEIATNPVVENLT</sequence>
<dbReference type="InterPro" id="IPR011009">
    <property type="entry name" value="Kinase-like_dom_sf"/>
</dbReference>
<keyword evidence="9" id="KW-0067">ATP-binding</keyword>
<dbReference type="Gene3D" id="1.10.510.10">
    <property type="entry name" value="Transferase(Phosphotransferase) domain 1"/>
    <property type="match status" value="1"/>
</dbReference>
<dbReference type="InterPro" id="IPR000719">
    <property type="entry name" value="Prot_kinase_dom"/>
</dbReference>
<dbReference type="Pfam" id="PF00069">
    <property type="entry name" value="Pkinase"/>
    <property type="match status" value="1"/>
</dbReference>
<organism evidence="16 17">
    <name type="scientific">Glycine soja</name>
    <name type="common">Wild soybean</name>
    <dbReference type="NCBI Taxonomy" id="3848"/>
    <lineage>
        <taxon>Eukaryota</taxon>
        <taxon>Viridiplantae</taxon>
        <taxon>Streptophyta</taxon>
        <taxon>Embryophyta</taxon>
        <taxon>Tracheophyta</taxon>
        <taxon>Spermatophyta</taxon>
        <taxon>Magnoliopsida</taxon>
        <taxon>eudicotyledons</taxon>
        <taxon>Gunneridae</taxon>
        <taxon>Pentapetalae</taxon>
        <taxon>rosids</taxon>
        <taxon>fabids</taxon>
        <taxon>Fabales</taxon>
        <taxon>Fabaceae</taxon>
        <taxon>Papilionoideae</taxon>
        <taxon>50 kb inversion clade</taxon>
        <taxon>NPAAA clade</taxon>
        <taxon>indigoferoid/millettioid clade</taxon>
        <taxon>Phaseoleae</taxon>
        <taxon>Glycine</taxon>
        <taxon>Glycine subgen. Soja</taxon>
    </lineage>
</organism>
<evidence type="ECO:0000256" key="11">
    <source>
        <dbReference type="ARBA" id="ARBA00023136"/>
    </source>
</evidence>
<dbReference type="PANTHER" id="PTHR27009">
    <property type="entry name" value="RUST RESISTANCE KINASE LR10-RELATED"/>
    <property type="match status" value="1"/>
</dbReference>
<gene>
    <name evidence="16" type="ORF">D0Y65_009433</name>
</gene>
<keyword evidence="8 16" id="KW-0418">Kinase</keyword>
<evidence type="ECO:0000256" key="7">
    <source>
        <dbReference type="ARBA" id="ARBA00022741"/>
    </source>
</evidence>
<keyword evidence="6" id="KW-0732">Signal</keyword>
<dbReference type="EMBL" id="QZWG01000004">
    <property type="protein sequence ID" value="RZC16158.1"/>
    <property type="molecule type" value="Genomic_DNA"/>
</dbReference>
<dbReference type="GO" id="GO:0004674">
    <property type="term" value="F:protein serine/threonine kinase activity"/>
    <property type="evidence" value="ECO:0007669"/>
    <property type="project" value="UniProtKB-KW"/>
</dbReference>
<evidence type="ECO:0000256" key="12">
    <source>
        <dbReference type="ARBA" id="ARBA00023180"/>
    </source>
</evidence>
<keyword evidence="5" id="KW-0812">Transmembrane</keyword>
<comment type="catalytic activity">
    <reaction evidence="14">
        <text>L-seryl-[protein] + ATP = O-phospho-L-seryl-[protein] + ADP + H(+)</text>
        <dbReference type="Rhea" id="RHEA:17989"/>
        <dbReference type="Rhea" id="RHEA-COMP:9863"/>
        <dbReference type="Rhea" id="RHEA-COMP:11604"/>
        <dbReference type="ChEBI" id="CHEBI:15378"/>
        <dbReference type="ChEBI" id="CHEBI:29999"/>
        <dbReference type="ChEBI" id="CHEBI:30616"/>
        <dbReference type="ChEBI" id="CHEBI:83421"/>
        <dbReference type="ChEBI" id="CHEBI:456216"/>
        <dbReference type="EC" id="2.7.11.1"/>
    </reaction>
</comment>
<evidence type="ECO:0000256" key="14">
    <source>
        <dbReference type="ARBA" id="ARBA00048679"/>
    </source>
</evidence>
<comment type="caution">
    <text evidence="16">The sequence shown here is derived from an EMBL/GenBank/DDBJ whole genome shotgun (WGS) entry which is preliminary data.</text>
</comment>
<evidence type="ECO:0000256" key="1">
    <source>
        <dbReference type="ARBA" id="ARBA00004479"/>
    </source>
</evidence>
<dbReference type="AlphaFoldDB" id="A0A445KZH9"/>
<dbReference type="GO" id="GO:0016020">
    <property type="term" value="C:membrane"/>
    <property type="evidence" value="ECO:0007669"/>
    <property type="project" value="UniProtKB-SubCell"/>
</dbReference>
<keyword evidence="4" id="KW-0808">Transferase</keyword>
<evidence type="ECO:0000256" key="9">
    <source>
        <dbReference type="ARBA" id="ARBA00022840"/>
    </source>
</evidence>
<evidence type="ECO:0000256" key="8">
    <source>
        <dbReference type="ARBA" id="ARBA00022777"/>
    </source>
</evidence>
<dbReference type="FunFam" id="1.10.510.10:FF:001023">
    <property type="entry name" value="Os07g0541700 protein"/>
    <property type="match status" value="1"/>
</dbReference>
<protein>
    <recommendedName>
        <fullName evidence="2">non-specific serine/threonine protein kinase</fullName>
        <ecNumber evidence="2">2.7.11.1</ecNumber>
    </recommendedName>
</protein>
<dbReference type="Proteomes" id="UP000289340">
    <property type="component" value="Chromosome 4"/>
</dbReference>
<reference evidence="16 17" key="1">
    <citation type="submission" date="2018-09" db="EMBL/GenBank/DDBJ databases">
        <title>A high-quality reference genome of wild soybean provides a powerful tool to mine soybean genomes.</title>
        <authorList>
            <person name="Xie M."/>
            <person name="Chung C.Y.L."/>
            <person name="Li M.-W."/>
            <person name="Wong F.-L."/>
            <person name="Chan T.-F."/>
            <person name="Lam H.-M."/>
        </authorList>
    </citation>
    <scope>NUCLEOTIDE SEQUENCE [LARGE SCALE GENOMIC DNA]</scope>
    <source>
        <strain evidence="17">cv. W05</strain>
        <tissue evidence="16">Hypocotyl of etiolated seedlings</tissue>
    </source>
</reference>
<keyword evidence="10" id="KW-1133">Transmembrane helix</keyword>
<feature type="domain" description="Protein kinase" evidence="15">
    <location>
        <begin position="88"/>
        <end position="411"/>
    </location>
</feature>
<keyword evidence="17" id="KW-1185">Reference proteome</keyword>
<dbReference type="SUPFAM" id="SSF56112">
    <property type="entry name" value="Protein kinase-like (PK-like)"/>
    <property type="match status" value="1"/>
</dbReference>
<proteinExistence type="predicted"/>
<evidence type="ECO:0000256" key="2">
    <source>
        <dbReference type="ARBA" id="ARBA00012513"/>
    </source>
</evidence>
<dbReference type="GO" id="GO:0005524">
    <property type="term" value="F:ATP binding"/>
    <property type="evidence" value="ECO:0007669"/>
    <property type="project" value="UniProtKB-KW"/>
</dbReference>
<keyword evidence="12" id="KW-0325">Glycoprotein</keyword>
<keyword evidence="7" id="KW-0547">Nucleotide-binding</keyword>
<evidence type="ECO:0000259" key="15">
    <source>
        <dbReference type="PROSITE" id="PS50011"/>
    </source>
</evidence>
<evidence type="ECO:0000313" key="17">
    <source>
        <dbReference type="Proteomes" id="UP000289340"/>
    </source>
</evidence>
<name>A0A445KZH9_GLYSO</name>
<dbReference type="InterPro" id="IPR045874">
    <property type="entry name" value="LRK10/LRL21-25-like"/>
</dbReference>
<evidence type="ECO:0000256" key="5">
    <source>
        <dbReference type="ARBA" id="ARBA00022692"/>
    </source>
</evidence>
<evidence type="ECO:0000256" key="13">
    <source>
        <dbReference type="ARBA" id="ARBA00047899"/>
    </source>
</evidence>
<evidence type="ECO:0000256" key="4">
    <source>
        <dbReference type="ARBA" id="ARBA00022679"/>
    </source>
</evidence>
<evidence type="ECO:0000256" key="6">
    <source>
        <dbReference type="ARBA" id="ARBA00022729"/>
    </source>
</evidence>
<dbReference type="EC" id="2.7.11.1" evidence="2"/>